<keyword evidence="1" id="KW-0472">Membrane</keyword>
<evidence type="ECO:0000313" key="3">
    <source>
        <dbReference type="Proteomes" id="UP000321945"/>
    </source>
</evidence>
<feature type="transmembrane region" description="Helical" evidence="1">
    <location>
        <begin position="100"/>
        <end position="116"/>
    </location>
</feature>
<feature type="transmembrane region" description="Helical" evidence="1">
    <location>
        <begin position="64"/>
        <end position="88"/>
    </location>
</feature>
<accession>A0A5C6YNL2</accession>
<dbReference type="RefSeq" id="WP_111816349.1">
    <property type="nucleotide sequence ID" value="NZ_CBCRZQ010000008.1"/>
</dbReference>
<keyword evidence="3" id="KW-1185">Reference proteome</keyword>
<keyword evidence="1" id="KW-0812">Transmembrane</keyword>
<dbReference type="OrthoDB" id="1410880at2"/>
<feature type="transmembrane region" description="Helical" evidence="1">
    <location>
        <begin position="218"/>
        <end position="240"/>
    </location>
</feature>
<reference evidence="2 3" key="1">
    <citation type="submission" date="2019-08" db="EMBL/GenBank/DDBJ databases">
        <title>Genome of Aequorivita lipolytica Y10-2 (type strain).</title>
        <authorList>
            <person name="Bowman J.P."/>
        </authorList>
    </citation>
    <scope>NUCLEOTIDE SEQUENCE [LARGE SCALE GENOMIC DNA]</scope>
    <source>
        <strain evidence="2 3">Y10-2</strain>
    </source>
</reference>
<dbReference type="AlphaFoldDB" id="A0A5C6YNL2"/>
<feature type="transmembrane region" description="Helical" evidence="1">
    <location>
        <begin position="347"/>
        <end position="369"/>
    </location>
</feature>
<feature type="transmembrane region" description="Helical" evidence="1">
    <location>
        <begin position="195"/>
        <end position="211"/>
    </location>
</feature>
<keyword evidence="1" id="KW-1133">Transmembrane helix</keyword>
<comment type="caution">
    <text evidence="2">The sequence shown here is derived from an EMBL/GenBank/DDBJ whole genome shotgun (WGS) entry which is preliminary data.</text>
</comment>
<name>A0A5C6YNL2_9FLAO</name>
<feature type="transmembrane region" description="Helical" evidence="1">
    <location>
        <begin position="158"/>
        <end position="183"/>
    </location>
</feature>
<feature type="transmembrane region" description="Helical" evidence="1">
    <location>
        <begin position="12"/>
        <end position="31"/>
    </location>
</feature>
<evidence type="ECO:0000313" key="2">
    <source>
        <dbReference type="EMBL" id="TXD69001.1"/>
    </source>
</evidence>
<protein>
    <recommendedName>
        <fullName evidence="4">Glycosyltransferase family 39 protein</fullName>
    </recommendedName>
</protein>
<proteinExistence type="predicted"/>
<gene>
    <name evidence="2" type="ORF">ESV24_09630</name>
</gene>
<feature type="transmembrane region" description="Helical" evidence="1">
    <location>
        <begin position="406"/>
        <end position="422"/>
    </location>
</feature>
<dbReference type="EMBL" id="VORU01000007">
    <property type="protein sequence ID" value="TXD69001.1"/>
    <property type="molecule type" value="Genomic_DNA"/>
</dbReference>
<evidence type="ECO:0008006" key="4">
    <source>
        <dbReference type="Google" id="ProtNLM"/>
    </source>
</evidence>
<dbReference type="Proteomes" id="UP000321945">
    <property type="component" value="Unassembled WGS sequence"/>
</dbReference>
<organism evidence="2 3">
    <name type="scientific">Aequorivita lipolytica</name>
    <dbReference type="NCBI Taxonomy" id="153267"/>
    <lineage>
        <taxon>Bacteria</taxon>
        <taxon>Pseudomonadati</taxon>
        <taxon>Bacteroidota</taxon>
        <taxon>Flavobacteriia</taxon>
        <taxon>Flavobacteriales</taxon>
        <taxon>Flavobacteriaceae</taxon>
        <taxon>Aequorivita</taxon>
    </lineage>
</organism>
<feature type="transmembrane region" description="Helical" evidence="1">
    <location>
        <begin position="381"/>
        <end position="400"/>
    </location>
</feature>
<evidence type="ECO:0000256" key="1">
    <source>
        <dbReference type="SAM" id="Phobius"/>
    </source>
</evidence>
<feature type="transmembrane region" description="Helical" evidence="1">
    <location>
        <begin position="128"/>
        <end position="146"/>
    </location>
</feature>
<sequence>MFKYSPRKLKFSAFDGLLFVIYLAVFTYFVIQPAIYSPDTNTYFRVHFYRFPGYGLFLRTFDLLFGNFFDTAVVAFQLLLGLIAITVLSKTCQRLLKLNVWGYLILLILLIFPYFPPLLVGNNLTSEGLSYPLYLFVIAFAIDFLFNNQSVKLLHLSAAFILLCLTRGQFIIVAPILAVLYILKERKNILSRPKLFYLIILFLLPIISQTLDRGYHKAVHGFFITTPFSYVNALTLPLFVSEKNDAEMFKNEDEKILFLRTYKTIDSLGLLSSKVSGDASEKYMVFHNNFPVICNRTFHGPGMAYFENKSDKLGEKVILIEKAAKEMLPVLVKNNFKEYISIYFEGIFHGFKGILISVFILLLLVYSAIITFKKWTLYNGLLLFATLLIVSNAMIVAFASHSIMRYLFYNYFFAVLIGIILFRKITSKT</sequence>